<keyword evidence="2" id="KW-1185">Reference proteome</keyword>
<protein>
    <submittedName>
        <fullName evidence="1">Uncharacterized protein</fullName>
    </submittedName>
</protein>
<evidence type="ECO:0000313" key="2">
    <source>
        <dbReference type="Proteomes" id="UP000501802"/>
    </source>
</evidence>
<evidence type="ECO:0000313" key="1">
    <source>
        <dbReference type="EMBL" id="QIP11138.1"/>
    </source>
</evidence>
<gene>
    <name evidence="1" type="ORF">G8759_14720</name>
</gene>
<dbReference type="RefSeq" id="WP_167204109.1">
    <property type="nucleotide sequence ID" value="NZ_CP050063.1"/>
</dbReference>
<dbReference type="Proteomes" id="UP000501802">
    <property type="component" value="Chromosome"/>
</dbReference>
<proteinExistence type="predicted"/>
<reference evidence="1 2" key="1">
    <citation type="submission" date="2020-03" db="EMBL/GenBank/DDBJ databases">
        <authorList>
            <person name="Kim M.K."/>
        </authorList>
    </citation>
    <scope>NUCLEOTIDE SEQUENCE [LARGE SCALE GENOMIC DNA]</scope>
    <source>
        <strain evidence="1 2">BT328</strain>
    </source>
</reference>
<organism evidence="1 2">
    <name type="scientific">Spirosoma aureum</name>
    <dbReference type="NCBI Taxonomy" id="2692134"/>
    <lineage>
        <taxon>Bacteria</taxon>
        <taxon>Pseudomonadati</taxon>
        <taxon>Bacteroidota</taxon>
        <taxon>Cytophagia</taxon>
        <taxon>Cytophagales</taxon>
        <taxon>Cytophagaceae</taxon>
        <taxon>Spirosoma</taxon>
    </lineage>
</organism>
<name>A0A6G9AFD0_9BACT</name>
<dbReference type="EMBL" id="CP050063">
    <property type="protein sequence ID" value="QIP11138.1"/>
    <property type="molecule type" value="Genomic_DNA"/>
</dbReference>
<sequence>MTTSQKQSRSTKHIIRVMFDVMDPAKTCLRTDEDLSVAAPDPDEAIEYVYTEMKRQFKRSDILLARVRICA</sequence>
<dbReference type="AlphaFoldDB" id="A0A6G9AFD0"/>
<accession>A0A6G9AFD0</accession>
<dbReference type="KEGG" id="spib:G8759_14720"/>